<evidence type="ECO:0000256" key="1">
    <source>
        <dbReference type="SAM" id="MobiDB-lite"/>
    </source>
</evidence>
<dbReference type="AlphaFoldDB" id="A0A151WR40"/>
<gene>
    <name evidence="3" type="ORF">ALC60_10584</name>
</gene>
<dbReference type="STRING" id="64791.A0A151WR40"/>
<proteinExistence type="predicted"/>
<keyword evidence="4" id="KW-1185">Reference proteome</keyword>
<evidence type="ECO:0000313" key="3">
    <source>
        <dbReference type="EMBL" id="KYQ50271.1"/>
    </source>
</evidence>
<feature type="compositionally biased region" description="Polar residues" evidence="1">
    <location>
        <begin position="166"/>
        <end position="186"/>
    </location>
</feature>
<keyword evidence="2" id="KW-0472">Membrane</keyword>
<evidence type="ECO:0000313" key="4">
    <source>
        <dbReference type="Proteomes" id="UP000075809"/>
    </source>
</evidence>
<evidence type="ECO:0000256" key="2">
    <source>
        <dbReference type="SAM" id="Phobius"/>
    </source>
</evidence>
<sequence>MLRNVFIYFLGVECNFEILERNLFDHWTATCPRFFDKKDESWCCIDVEARKSYCCDLETFVQKTGVGVFLPLIIAGVHAAYLASAAAAVPGIAVVKALPMEVRYYIPFFVLIFLHFSLVANLLTVSETNLRYTWDLYVSVTQVFVADIQTPVVQVIQSPANIPPGYTSQPTQNIPTSYTSQPTQNYVPPYPMGSTAMPQPPPYTDEAYAKQAPYNPAYLPSQ</sequence>
<keyword evidence="2" id="KW-0812">Transmembrane</keyword>
<accession>A0A151WR40</accession>
<feature type="transmembrane region" description="Helical" evidence="2">
    <location>
        <begin position="68"/>
        <end position="92"/>
    </location>
</feature>
<organism evidence="3 4">
    <name type="scientific">Mycetomoellerius zeteki</name>
    <dbReference type="NCBI Taxonomy" id="64791"/>
    <lineage>
        <taxon>Eukaryota</taxon>
        <taxon>Metazoa</taxon>
        <taxon>Ecdysozoa</taxon>
        <taxon>Arthropoda</taxon>
        <taxon>Hexapoda</taxon>
        <taxon>Insecta</taxon>
        <taxon>Pterygota</taxon>
        <taxon>Neoptera</taxon>
        <taxon>Endopterygota</taxon>
        <taxon>Hymenoptera</taxon>
        <taxon>Apocrita</taxon>
        <taxon>Aculeata</taxon>
        <taxon>Formicoidea</taxon>
        <taxon>Formicidae</taxon>
        <taxon>Myrmicinae</taxon>
        <taxon>Mycetomoellerius</taxon>
    </lineage>
</organism>
<name>A0A151WR40_9HYME</name>
<feature type="transmembrane region" description="Helical" evidence="2">
    <location>
        <begin position="104"/>
        <end position="123"/>
    </location>
</feature>
<dbReference type="EMBL" id="KQ982813">
    <property type="protein sequence ID" value="KYQ50271.1"/>
    <property type="molecule type" value="Genomic_DNA"/>
</dbReference>
<reference evidence="3 4" key="1">
    <citation type="submission" date="2015-09" db="EMBL/GenBank/DDBJ databases">
        <title>Trachymyrmex zeteki WGS genome.</title>
        <authorList>
            <person name="Nygaard S."/>
            <person name="Hu H."/>
            <person name="Boomsma J."/>
            <person name="Zhang G."/>
        </authorList>
    </citation>
    <scope>NUCLEOTIDE SEQUENCE [LARGE SCALE GENOMIC DNA]</scope>
    <source>
        <strain evidence="3">Tzet28-1</strain>
        <tissue evidence="3">Whole body</tissue>
    </source>
</reference>
<protein>
    <submittedName>
        <fullName evidence="3">Uncharacterized protein</fullName>
    </submittedName>
</protein>
<keyword evidence="2" id="KW-1133">Transmembrane helix</keyword>
<feature type="region of interest" description="Disordered" evidence="1">
    <location>
        <begin position="166"/>
        <end position="207"/>
    </location>
</feature>
<dbReference type="Proteomes" id="UP000075809">
    <property type="component" value="Unassembled WGS sequence"/>
</dbReference>